<dbReference type="PANTHER" id="PTHR33055:SF3">
    <property type="entry name" value="PUTATIVE TRANSPOSASE FOR IS117-RELATED"/>
    <property type="match status" value="1"/>
</dbReference>
<dbReference type="AlphaFoldDB" id="A0A1H9AA62"/>
<dbReference type="InterPro" id="IPR002525">
    <property type="entry name" value="Transp_IS110-like_N"/>
</dbReference>
<dbReference type="GO" id="GO:0006313">
    <property type="term" value="P:DNA transposition"/>
    <property type="evidence" value="ECO:0007669"/>
    <property type="project" value="InterPro"/>
</dbReference>
<dbReference type="GO" id="GO:0003677">
    <property type="term" value="F:DNA binding"/>
    <property type="evidence" value="ECO:0007669"/>
    <property type="project" value="InterPro"/>
</dbReference>
<dbReference type="InterPro" id="IPR047650">
    <property type="entry name" value="Transpos_IS110"/>
</dbReference>
<dbReference type="NCBIfam" id="NF033542">
    <property type="entry name" value="transpos_IS110"/>
    <property type="match status" value="1"/>
</dbReference>
<dbReference type="OrthoDB" id="5289737at2"/>
<keyword evidence="3" id="KW-1185">Reference proteome</keyword>
<evidence type="ECO:0000313" key="3">
    <source>
        <dbReference type="Proteomes" id="UP000199233"/>
    </source>
</evidence>
<evidence type="ECO:0000259" key="1">
    <source>
        <dbReference type="Pfam" id="PF01548"/>
    </source>
</evidence>
<gene>
    <name evidence="2" type="ORF">SAMN04488038_101326</name>
</gene>
<proteinExistence type="predicted"/>
<dbReference type="PANTHER" id="PTHR33055">
    <property type="entry name" value="TRANSPOSASE FOR INSERTION SEQUENCE ELEMENT IS1111A"/>
    <property type="match status" value="1"/>
</dbReference>
<dbReference type="GO" id="GO:0004803">
    <property type="term" value="F:transposase activity"/>
    <property type="evidence" value="ECO:0007669"/>
    <property type="project" value="InterPro"/>
</dbReference>
<dbReference type="Proteomes" id="UP000199233">
    <property type="component" value="Unassembled WGS sequence"/>
</dbReference>
<reference evidence="2 3" key="1">
    <citation type="submission" date="2016-10" db="EMBL/GenBank/DDBJ databases">
        <authorList>
            <person name="de Groot N.N."/>
        </authorList>
    </citation>
    <scope>NUCLEOTIDE SEQUENCE [LARGE SCALE GENOMIC DNA]</scope>
    <source>
        <strain evidence="2 3">DSM 25927</strain>
    </source>
</reference>
<organism evidence="2 3">
    <name type="scientific">Solimonas aquatica</name>
    <dbReference type="NCBI Taxonomy" id="489703"/>
    <lineage>
        <taxon>Bacteria</taxon>
        <taxon>Pseudomonadati</taxon>
        <taxon>Pseudomonadota</taxon>
        <taxon>Gammaproteobacteria</taxon>
        <taxon>Nevskiales</taxon>
        <taxon>Nevskiaceae</taxon>
        <taxon>Solimonas</taxon>
    </lineage>
</organism>
<sequence>MKKVTAVGLDLAKSVFQVHGADEDGRAVLRKALKRGQVAEFFAQLPPCTVGMEACGSAHHWARKLRELGHEVRLIAPQYVKPFVKRNKTDAADAEAICEAMGRPGMRFVPVKTTEQQSILSVHRVRQGFVRARTAMANQVRGLLAEFGIVVARGIENIPRLRSAMMDQALPGTFRQLVDIQLHHLGEIQDRIDELDRQIARWHRESYRLSGS</sequence>
<feature type="domain" description="Transposase IS110-like N-terminal" evidence="1">
    <location>
        <begin position="7"/>
        <end position="147"/>
    </location>
</feature>
<accession>A0A1H9AA62</accession>
<evidence type="ECO:0000313" key="2">
    <source>
        <dbReference type="EMBL" id="SEP73431.1"/>
    </source>
</evidence>
<name>A0A1H9AA62_9GAMM</name>
<dbReference type="Pfam" id="PF01548">
    <property type="entry name" value="DEDD_Tnp_IS110"/>
    <property type="match status" value="1"/>
</dbReference>
<protein>
    <submittedName>
        <fullName evidence="2">Transposase</fullName>
    </submittedName>
</protein>
<dbReference type="EMBL" id="FOFS01000001">
    <property type="protein sequence ID" value="SEP73431.1"/>
    <property type="molecule type" value="Genomic_DNA"/>
</dbReference>